<feature type="coiled-coil region" evidence="1">
    <location>
        <begin position="110"/>
        <end position="137"/>
    </location>
</feature>
<evidence type="ECO:0000256" key="1">
    <source>
        <dbReference type="SAM" id="Coils"/>
    </source>
</evidence>
<evidence type="ECO:0000313" key="2">
    <source>
        <dbReference type="EMBL" id="KAL1845641.1"/>
    </source>
</evidence>
<dbReference type="Proteomes" id="UP001583177">
    <property type="component" value="Unassembled WGS sequence"/>
</dbReference>
<name>A0ABR3VV24_9PEZI</name>
<comment type="caution">
    <text evidence="2">The sequence shown here is derived from an EMBL/GenBank/DDBJ whole genome shotgun (WGS) entry which is preliminary data.</text>
</comment>
<accession>A0ABR3VV24</accession>
<dbReference type="EMBL" id="JAWRVE010000299">
    <property type="protein sequence ID" value="KAL1845641.1"/>
    <property type="molecule type" value="Genomic_DNA"/>
</dbReference>
<keyword evidence="3" id="KW-1185">Reference proteome</keyword>
<protein>
    <submittedName>
        <fullName evidence="2">Uncharacterized protein</fullName>
    </submittedName>
</protein>
<reference evidence="2 3" key="1">
    <citation type="journal article" date="2024" name="IMA Fungus">
        <title>IMA Genome - F19 : A genome assembly and annotation guide to empower mycologists, including annotated draft genome sequences of Ceratocystis pirilliformis, Diaporthe australafricana, Fusarium ophioides, Paecilomyces lecythidis, and Sporothrix stenoceras.</title>
        <authorList>
            <person name="Aylward J."/>
            <person name="Wilson A.M."/>
            <person name="Visagie C.M."/>
            <person name="Spraker J."/>
            <person name="Barnes I."/>
            <person name="Buitendag C."/>
            <person name="Ceriani C."/>
            <person name="Del Mar Angel L."/>
            <person name="du Plessis D."/>
            <person name="Fuchs T."/>
            <person name="Gasser K."/>
            <person name="Kramer D."/>
            <person name="Li W."/>
            <person name="Munsamy K."/>
            <person name="Piso A."/>
            <person name="Price J.L."/>
            <person name="Sonnekus B."/>
            <person name="Thomas C."/>
            <person name="van der Nest A."/>
            <person name="van Dijk A."/>
            <person name="van Heerden A."/>
            <person name="van Vuuren N."/>
            <person name="Yilmaz N."/>
            <person name="Duong T.A."/>
            <person name="van der Merwe N.A."/>
            <person name="Wingfield M.J."/>
            <person name="Wingfield B.D."/>
        </authorList>
    </citation>
    <scope>NUCLEOTIDE SEQUENCE [LARGE SCALE GENOMIC DNA]</scope>
    <source>
        <strain evidence="2 3">CMW 18300</strain>
    </source>
</reference>
<sequence length="296" mass="34057">MKTMLKSTPMFDGNDRSELEEDWGMPPEEQQYVDEQVDHVDDYMQPEKEIIPFDENLKDDSALTAELELEGDGRDITFGTISVGGSKFAPPRRWEGTRVTQIPLNAKQLATETAQRKRELAEAVARAKAQNELAIQEQITGGSQSTHFKDEAVNDGRPIFLFDFVYHWCLEDNWWMNYQTKDNFSDVYIRPIIGINRDCFSQAAFEDHGVLLQIHEYVPADVFFRHDPRAFDHNKDWEGGELLFDISDNNYIPVDQIGGWANVSVDRYSGETFTDPSPFVKERKKTFPKTVVDALF</sequence>
<organism evidence="2 3">
    <name type="scientific">Diaporthe australafricana</name>
    <dbReference type="NCBI Taxonomy" id="127596"/>
    <lineage>
        <taxon>Eukaryota</taxon>
        <taxon>Fungi</taxon>
        <taxon>Dikarya</taxon>
        <taxon>Ascomycota</taxon>
        <taxon>Pezizomycotina</taxon>
        <taxon>Sordariomycetes</taxon>
        <taxon>Sordariomycetidae</taxon>
        <taxon>Diaporthales</taxon>
        <taxon>Diaporthaceae</taxon>
        <taxon>Diaporthe</taxon>
    </lineage>
</organism>
<proteinExistence type="predicted"/>
<keyword evidence="1" id="KW-0175">Coiled coil</keyword>
<evidence type="ECO:0000313" key="3">
    <source>
        <dbReference type="Proteomes" id="UP001583177"/>
    </source>
</evidence>
<gene>
    <name evidence="2" type="ORF">Daus18300_014481</name>
</gene>